<evidence type="ECO:0000256" key="5">
    <source>
        <dbReference type="ARBA" id="ARBA00023163"/>
    </source>
</evidence>
<dbReference type="InterPro" id="IPR039420">
    <property type="entry name" value="WalR-like"/>
</dbReference>
<evidence type="ECO:0000256" key="4">
    <source>
        <dbReference type="ARBA" id="ARBA00023125"/>
    </source>
</evidence>
<reference evidence="8 9" key="1">
    <citation type="journal article" date="2014" name="Int. J. Syst. Evol. Microbiol.">
        <title>Complete genome sequence of Corynebacterium casei LMG S-19264T (=DSM 44701T), isolated from a smear-ripened cheese.</title>
        <authorList>
            <consortium name="US DOE Joint Genome Institute (JGI-PGF)"/>
            <person name="Walter F."/>
            <person name="Albersmeier A."/>
            <person name="Kalinowski J."/>
            <person name="Ruckert C."/>
        </authorList>
    </citation>
    <scope>NUCLEOTIDE SEQUENCE [LARGE SCALE GENOMIC DNA]</scope>
    <source>
        <strain evidence="8 9">CGMCC 4.7215</strain>
    </source>
</reference>
<feature type="domain" description="Response regulatory" evidence="7">
    <location>
        <begin position="8"/>
        <end position="117"/>
    </location>
</feature>
<dbReference type="InterPro" id="IPR001789">
    <property type="entry name" value="Sig_transdc_resp-reg_receiver"/>
</dbReference>
<keyword evidence="1 6" id="KW-0597">Phosphoprotein</keyword>
<name>A0ABD5XDX8_9EURY</name>
<evidence type="ECO:0000256" key="3">
    <source>
        <dbReference type="ARBA" id="ARBA00023015"/>
    </source>
</evidence>
<dbReference type="PROSITE" id="PS50110">
    <property type="entry name" value="RESPONSE_REGULATORY"/>
    <property type="match status" value="1"/>
</dbReference>
<evidence type="ECO:0000256" key="6">
    <source>
        <dbReference type="PROSITE-ProRule" id="PRU00169"/>
    </source>
</evidence>
<dbReference type="RefSeq" id="WP_267636581.1">
    <property type="nucleotide sequence ID" value="NZ_JAODIY010000005.1"/>
</dbReference>
<dbReference type="InterPro" id="IPR013971">
    <property type="entry name" value="HalX_domain"/>
</dbReference>
<dbReference type="PANTHER" id="PTHR48111">
    <property type="entry name" value="REGULATOR OF RPOS"/>
    <property type="match status" value="1"/>
</dbReference>
<dbReference type="SMART" id="SM00448">
    <property type="entry name" value="REC"/>
    <property type="match status" value="1"/>
</dbReference>
<evidence type="ECO:0000256" key="2">
    <source>
        <dbReference type="ARBA" id="ARBA00023012"/>
    </source>
</evidence>
<dbReference type="GO" id="GO:0003677">
    <property type="term" value="F:DNA binding"/>
    <property type="evidence" value="ECO:0007669"/>
    <property type="project" value="UniProtKB-KW"/>
</dbReference>
<dbReference type="Gene3D" id="3.40.50.2300">
    <property type="match status" value="1"/>
</dbReference>
<feature type="modified residue" description="4-aspartylphosphate" evidence="6">
    <location>
        <position position="55"/>
    </location>
</feature>
<sequence length="198" mass="22300">MSSSEPATVLVVDDEPDVADAYAAQLQGEFTVSTAYGGQEALDKLDEVVDIVLLDRRMPGISGDEVLERIRERDLQIRVAMVTAVDPDFDIIEMPFDDYVIKPVSREDLFDTIERLLTTAEYESRLRQYYALTAKHATLVANKPESELAESDAFDELEEQMDEIQGNLDETISSFDEDDFEAAFRDLDDESLLDTADE</sequence>
<proteinExistence type="predicted"/>
<keyword evidence="5" id="KW-0804">Transcription</keyword>
<keyword evidence="4" id="KW-0238">DNA-binding</keyword>
<keyword evidence="2" id="KW-0902">Two-component regulatory system</keyword>
<evidence type="ECO:0000259" key="7">
    <source>
        <dbReference type="PROSITE" id="PS50110"/>
    </source>
</evidence>
<keyword evidence="3" id="KW-0805">Transcription regulation</keyword>
<comment type="caution">
    <text evidence="8">The sequence shown here is derived from an EMBL/GenBank/DDBJ whole genome shotgun (WGS) entry which is preliminary data.</text>
</comment>
<evidence type="ECO:0000313" key="9">
    <source>
        <dbReference type="Proteomes" id="UP001596414"/>
    </source>
</evidence>
<dbReference type="AlphaFoldDB" id="A0ABD5XDX8"/>
<evidence type="ECO:0000313" key="8">
    <source>
        <dbReference type="EMBL" id="MFC7127278.1"/>
    </source>
</evidence>
<dbReference type="SUPFAM" id="SSF52172">
    <property type="entry name" value="CheY-like"/>
    <property type="match status" value="1"/>
</dbReference>
<gene>
    <name evidence="8" type="ORF">ACFQJ7_14850</name>
</gene>
<protein>
    <submittedName>
        <fullName evidence="8">HalX domain-containing protein</fullName>
    </submittedName>
</protein>
<accession>A0ABD5XDX8</accession>
<dbReference type="Pfam" id="PF00072">
    <property type="entry name" value="Response_reg"/>
    <property type="match status" value="1"/>
</dbReference>
<dbReference type="GO" id="GO:0000160">
    <property type="term" value="P:phosphorelay signal transduction system"/>
    <property type="evidence" value="ECO:0007669"/>
    <property type="project" value="UniProtKB-KW"/>
</dbReference>
<evidence type="ECO:0000256" key="1">
    <source>
        <dbReference type="ARBA" id="ARBA00022553"/>
    </source>
</evidence>
<organism evidence="8 9">
    <name type="scientific">Halovenus rubra</name>
    <dbReference type="NCBI Taxonomy" id="869890"/>
    <lineage>
        <taxon>Archaea</taxon>
        <taxon>Methanobacteriati</taxon>
        <taxon>Methanobacteriota</taxon>
        <taxon>Stenosarchaea group</taxon>
        <taxon>Halobacteria</taxon>
        <taxon>Halobacteriales</taxon>
        <taxon>Haloarculaceae</taxon>
        <taxon>Halovenus</taxon>
    </lineage>
</organism>
<dbReference type="EMBL" id="JBHSZQ010000049">
    <property type="protein sequence ID" value="MFC7127278.1"/>
    <property type="molecule type" value="Genomic_DNA"/>
</dbReference>
<dbReference type="Pfam" id="PF08663">
    <property type="entry name" value="HalX"/>
    <property type="match status" value="1"/>
</dbReference>
<dbReference type="PANTHER" id="PTHR48111:SF1">
    <property type="entry name" value="TWO-COMPONENT RESPONSE REGULATOR ORR33"/>
    <property type="match status" value="1"/>
</dbReference>
<dbReference type="InterPro" id="IPR011006">
    <property type="entry name" value="CheY-like_superfamily"/>
</dbReference>
<dbReference type="Proteomes" id="UP001596414">
    <property type="component" value="Unassembled WGS sequence"/>
</dbReference>